<dbReference type="PANTHER" id="PTHR39323">
    <property type="entry name" value="BLR1149 PROTEIN"/>
    <property type="match status" value="1"/>
</dbReference>
<sequence length="238" mass="25207">MILSALLRRDEIEPTLSIAGATLVADVSGALYEPDSGALIVADLHLEKGSSFARRGQFLPPYDTATTLGRLALLIETYRPRAVIALGDSFHDRWGASRLSGRDREALAALQTRRDWIWIAGNHDPEAPAGCGGEAMAEMRLGGLTLRHEPRAGAAAGELAGHLHPVARVAARGRSLGRRRCFATDGARVVLPAFGAYAGGLNVRDAAFGDLFGAGEMTAWVLGETAVYAIPSIGLRPD</sequence>
<accession>A0A7W6D2F3</accession>
<dbReference type="EMBL" id="JACIDR010000003">
    <property type="protein sequence ID" value="MBB3973406.1"/>
    <property type="molecule type" value="Genomic_DNA"/>
</dbReference>
<proteinExistence type="predicted"/>
<dbReference type="InterPro" id="IPR026336">
    <property type="entry name" value="PdeM-like"/>
</dbReference>
<dbReference type="Proteomes" id="UP000528964">
    <property type="component" value="Unassembled WGS sequence"/>
</dbReference>
<dbReference type="InterPro" id="IPR029052">
    <property type="entry name" value="Metallo-depent_PP-like"/>
</dbReference>
<evidence type="ECO:0000259" key="1">
    <source>
        <dbReference type="Pfam" id="PF00149"/>
    </source>
</evidence>
<reference evidence="2 3" key="1">
    <citation type="submission" date="2020-08" db="EMBL/GenBank/DDBJ databases">
        <title>Genomic Encyclopedia of Type Strains, Phase IV (KMG-IV): sequencing the most valuable type-strain genomes for metagenomic binning, comparative biology and taxonomic classification.</title>
        <authorList>
            <person name="Goeker M."/>
        </authorList>
    </citation>
    <scope>NUCLEOTIDE SEQUENCE [LARGE SCALE GENOMIC DNA]</scope>
    <source>
        <strain evidence="2 3">DSM 25481</strain>
    </source>
</reference>
<dbReference type="InterPro" id="IPR024173">
    <property type="entry name" value="Pesterase_MJ0037-like"/>
</dbReference>
<dbReference type="PIRSF" id="PIRSF000887">
    <property type="entry name" value="Pesterase_MJ0037"/>
    <property type="match status" value="1"/>
</dbReference>
<keyword evidence="3" id="KW-1185">Reference proteome</keyword>
<dbReference type="PANTHER" id="PTHR39323:SF1">
    <property type="entry name" value="BLR1149 PROTEIN"/>
    <property type="match status" value="1"/>
</dbReference>
<dbReference type="GO" id="GO:0016787">
    <property type="term" value="F:hydrolase activity"/>
    <property type="evidence" value="ECO:0007669"/>
    <property type="project" value="InterPro"/>
</dbReference>
<evidence type="ECO:0000313" key="2">
    <source>
        <dbReference type="EMBL" id="MBB3973406.1"/>
    </source>
</evidence>
<dbReference type="RefSeq" id="WP_183395282.1">
    <property type="nucleotide sequence ID" value="NZ_JACIDR010000003.1"/>
</dbReference>
<dbReference type="NCBIfam" id="TIGR04123">
    <property type="entry name" value="P_estr_lig_assc"/>
    <property type="match status" value="1"/>
</dbReference>
<organism evidence="2 3">
    <name type="scientific">Hansschlegelia beijingensis</name>
    <dbReference type="NCBI Taxonomy" id="1133344"/>
    <lineage>
        <taxon>Bacteria</taxon>
        <taxon>Pseudomonadati</taxon>
        <taxon>Pseudomonadota</taxon>
        <taxon>Alphaproteobacteria</taxon>
        <taxon>Hyphomicrobiales</taxon>
        <taxon>Methylopilaceae</taxon>
        <taxon>Hansschlegelia</taxon>
    </lineage>
</organism>
<protein>
    <recommendedName>
        <fullName evidence="1">Calcineurin-like phosphoesterase domain-containing protein</fullName>
    </recommendedName>
</protein>
<dbReference type="SUPFAM" id="SSF56300">
    <property type="entry name" value="Metallo-dependent phosphatases"/>
    <property type="match status" value="1"/>
</dbReference>
<name>A0A7W6D2F3_9HYPH</name>
<dbReference type="AlphaFoldDB" id="A0A7W6D2F3"/>
<feature type="domain" description="Calcineurin-like phosphoesterase" evidence="1">
    <location>
        <begin position="39"/>
        <end position="127"/>
    </location>
</feature>
<evidence type="ECO:0000313" key="3">
    <source>
        <dbReference type="Proteomes" id="UP000528964"/>
    </source>
</evidence>
<dbReference type="Gene3D" id="3.60.21.10">
    <property type="match status" value="1"/>
</dbReference>
<dbReference type="Pfam" id="PF00149">
    <property type="entry name" value="Metallophos"/>
    <property type="match status" value="1"/>
</dbReference>
<comment type="caution">
    <text evidence="2">The sequence shown here is derived from an EMBL/GenBank/DDBJ whole genome shotgun (WGS) entry which is preliminary data.</text>
</comment>
<gene>
    <name evidence="2" type="ORF">GGR24_002076</name>
</gene>
<dbReference type="InterPro" id="IPR004843">
    <property type="entry name" value="Calcineurin-like_PHP"/>
</dbReference>